<evidence type="ECO:0008006" key="3">
    <source>
        <dbReference type="Google" id="ProtNLM"/>
    </source>
</evidence>
<gene>
    <name evidence="1" type="ORF">PGX00_12560</name>
</gene>
<protein>
    <recommendedName>
        <fullName evidence="3">Nitrate/nitrite sensing protein domain-containing protein</fullName>
    </recommendedName>
</protein>
<organism evidence="1 2">
    <name type="scientific">Vibrio algarum</name>
    <dbReference type="NCBI Taxonomy" id="3020714"/>
    <lineage>
        <taxon>Bacteria</taxon>
        <taxon>Pseudomonadati</taxon>
        <taxon>Pseudomonadota</taxon>
        <taxon>Gammaproteobacteria</taxon>
        <taxon>Vibrionales</taxon>
        <taxon>Vibrionaceae</taxon>
        <taxon>Vibrio</taxon>
    </lineage>
</organism>
<reference evidence="1 2" key="1">
    <citation type="submission" date="2023-01" db="EMBL/GenBank/DDBJ databases">
        <title>Vibrio sp. KJ40-1 sp.nov, isolated from marine algae.</title>
        <authorList>
            <person name="Butt M."/>
            <person name="Kim J.M.J."/>
            <person name="Jeon C.O.C."/>
        </authorList>
    </citation>
    <scope>NUCLEOTIDE SEQUENCE [LARGE SCALE GENOMIC DNA]</scope>
    <source>
        <strain evidence="1 2">KJ40-1</strain>
    </source>
</reference>
<dbReference type="EMBL" id="JAQLOI010000001">
    <property type="protein sequence ID" value="MDB1124439.1"/>
    <property type="molecule type" value="Genomic_DNA"/>
</dbReference>
<name>A0ABT4YTQ9_9VIBR</name>
<dbReference type="RefSeq" id="WP_272136920.1">
    <property type="nucleotide sequence ID" value="NZ_JAQLOI010000001.1"/>
</dbReference>
<comment type="caution">
    <text evidence="1">The sequence shown here is derived from an EMBL/GenBank/DDBJ whole genome shotgun (WGS) entry which is preliminary data.</text>
</comment>
<keyword evidence="2" id="KW-1185">Reference proteome</keyword>
<dbReference type="Proteomes" id="UP001210678">
    <property type="component" value="Unassembled WGS sequence"/>
</dbReference>
<evidence type="ECO:0000313" key="1">
    <source>
        <dbReference type="EMBL" id="MDB1124439.1"/>
    </source>
</evidence>
<sequence>MFVFIAILLSLAVCFIMLYASSKRKASFQQKYDLVTDLRNLVTLCRQHRSASHYLLYYGNPKSHEILILEEKMYTTMKILIGKAHFDNKPIYRILFSKLSKLINEWEHMTISQNQMSHGRIIRHCVFLIDEVVLAWLVESQRTELGDDYNLSWHQINDSLESLTKFRIAIQDVNEKDGLTNLKPHAKSMITRLNQLSLISPLAIASPACSLLCKQLEDLSNSDELEFTREQLYKMSTDASLVIFNTYDFLLSDIAESIYVPLPKLALSI</sequence>
<accession>A0ABT4YTQ9</accession>
<evidence type="ECO:0000313" key="2">
    <source>
        <dbReference type="Proteomes" id="UP001210678"/>
    </source>
</evidence>
<proteinExistence type="predicted"/>